<dbReference type="Gene3D" id="3.40.250.10">
    <property type="entry name" value="Rhodanese-like domain"/>
    <property type="match status" value="2"/>
</dbReference>
<dbReference type="InterPro" id="IPR001307">
    <property type="entry name" value="Thiosulphate_STrfase_CS"/>
</dbReference>
<sequence>MSHLVSVNELAELVRDGAVRVIDVRWRLSVPGGRTQPDGREEYLQGHIPGAVFVDLESELTRHGRPDEGRHPLPSTSQVQDAARRWGLNDGDVVVAYDDAGGLPAARAWWLLRHGGVDVRVLDGGWQAWKNAAGDTETGDVTPEPGTATLTDLSGGSLTIDEAAEFPASGVLLDVRAPERFRGETEPLDPIAGHIPGAVNLPTGKHVAGDGTLLDLETLKKNFADAGIADGTPVAAYCGSGITAAHTALVLAEAGIDAKIFHGSWSQWSNTPGRPVATGD</sequence>
<dbReference type="Pfam" id="PF00581">
    <property type="entry name" value="Rhodanese"/>
    <property type="match status" value="2"/>
</dbReference>
<dbReference type="RefSeq" id="WP_188435186.1">
    <property type="nucleotide sequence ID" value="NZ_BMCM01000001.1"/>
</dbReference>
<feature type="domain" description="Rhodanese" evidence="3">
    <location>
        <begin position="15"/>
        <end position="138"/>
    </location>
</feature>
<dbReference type="SUPFAM" id="SSF52821">
    <property type="entry name" value="Rhodanese/Cell cycle control phosphatase"/>
    <property type="match status" value="2"/>
</dbReference>
<dbReference type="CDD" id="cd01449">
    <property type="entry name" value="TST_Repeat_2"/>
    <property type="match status" value="1"/>
</dbReference>
<feature type="domain" description="Rhodanese" evidence="3">
    <location>
        <begin position="166"/>
        <end position="277"/>
    </location>
</feature>
<reference evidence="5" key="1">
    <citation type="journal article" date="2019" name="Int. J. Syst. Evol. Microbiol.">
        <title>The Global Catalogue of Microorganisms (GCM) 10K type strain sequencing project: providing services to taxonomists for standard genome sequencing and annotation.</title>
        <authorList>
            <consortium name="The Broad Institute Genomics Platform"/>
            <consortium name="The Broad Institute Genome Sequencing Center for Infectious Disease"/>
            <person name="Wu L."/>
            <person name="Ma J."/>
        </authorList>
    </citation>
    <scope>NUCLEOTIDE SEQUENCE [LARGE SCALE GENOMIC DNA]</scope>
    <source>
        <strain evidence="5">CCM 7640</strain>
    </source>
</reference>
<dbReference type="Proteomes" id="UP000629365">
    <property type="component" value="Unassembled WGS sequence"/>
</dbReference>
<protein>
    <submittedName>
        <fullName evidence="4">Sulfurtransferase</fullName>
    </submittedName>
</protein>
<gene>
    <name evidence="4" type="ORF">GCM10007269_07080</name>
</gene>
<accession>A0ABQ1RD91</accession>
<dbReference type="PROSITE" id="PS00380">
    <property type="entry name" value="RHODANESE_1"/>
    <property type="match status" value="1"/>
</dbReference>
<proteinExistence type="predicted"/>
<dbReference type="PROSITE" id="PS50206">
    <property type="entry name" value="RHODANESE_3"/>
    <property type="match status" value="2"/>
</dbReference>
<dbReference type="EMBL" id="BMCM01000001">
    <property type="protein sequence ID" value="GGD66441.1"/>
    <property type="molecule type" value="Genomic_DNA"/>
</dbReference>
<keyword evidence="5" id="KW-1185">Reference proteome</keyword>
<dbReference type="PANTHER" id="PTHR11364">
    <property type="entry name" value="THIOSULFATE SULFERTANSFERASE"/>
    <property type="match status" value="1"/>
</dbReference>
<evidence type="ECO:0000256" key="2">
    <source>
        <dbReference type="ARBA" id="ARBA00022737"/>
    </source>
</evidence>
<dbReference type="InterPro" id="IPR045078">
    <property type="entry name" value="TST/MPST-like"/>
</dbReference>
<name>A0ABQ1RD91_9MICO</name>
<dbReference type="PANTHER" id="PTHR11364:SF27">
    <property type="entry name" value="SULFURTRANSFERASE"/>
    <property type="match status" value="1"/>
</dbReference>
<evidence type="ECO:0000256" key="1">
    <source>
        <dbReference type="ARBA" id="ARBA00022679"/>
    </source>
</evidence>
<organism evidence="4 5">
    <name type="scientific">Microbacterium murale</name>
    <dbReference type="NCBI Taxonomy" id="1081040"/>
    <lineage>
        <taxon>Bacteria</taxon>
        <taxon>Bacillati</taxon>
        <taxon>Actinomycetota</taxon>
        <taxon>Actinomycetes</taxon>
        <taxon>Micrococcales</taxon>
        <taxon>Microbacteriaceae</taxon>
        <taxon>Microbacterium</taxon>
    </lineage>
</organism>
<comment type="caution">
    <text evidence="4">The sequence shown here is derived from an EMBL/GenBank/DDBJ whole genome shotgun (WGS) entry which is preliminary data.</text>
</comment>
<dbReference type="SMART" id="SM00450">
    <property type="entry name" value="RHOD"/>
    <property type="match status" value="2"/>
</dbReference>
<keyword evidence="1" id="KW-0808">Transferase</keyword>
<dbReference type="CDD" id="cd01448">
    <property type="entry name" value="TST_Repeat_1"/>
    <property type="match status" value="1"/>
</dbReference>
<evidence type="ECO:0000313" key="4">
    <source>
        <dbReference type="EMBL" id="GGD66441.1"/>
    </source>
</evidence>
<dbReference type="InterPro" id="IPR001763">
    <property type="entry name" value="Rhodanese-like_dom"/>
</dbReference>
<keyword evidence="2" id="KW-0677">Repeat</keyword>
<evidence type="ECO:0000313" key="5">
    <source>
        <dbReference type="Proteomes" id="UP000629365"/>
    </source>
</evidence>
<evidence type="ECO:0000259" key="3">
    <source>
        <dbReference type="PROSITE" id="PS50206"/>
    </source>
</evidence>
<dbReference type="InterPro" id="IPR036873">
    <property type="entry name" value="Rhodanese-like_dom_sf"/>
</dbReference>